<protein>
    <submittedName>
        <fullName evidence="2">Uncharacterized protein</fullName>
    </submittedName>
</protein>
<feature type="region of interest" description="Disordered" evidence="1">
    <location>
        <begin position="1"/>
        <end position="31"/>
    </location>
</feature>
<organism evidence="2 3">
    <name type="scientific">Rotaria magnacalcarata</name>
    <dbReference type="NCBI Taxonomy" id="392030"/>
    <lineage>
        <taxon>Eukaryota</taxon>
        <taxon>Metazoa</taxon>
        <taxon>Spiralia</taxon>
        <taxon>Gnathifera</taxon>
        <taxon>Rotifera</taxon>
        <taxon>Eurotatoria</taxon>
        <taxon>Bdelloidea</taxon>
        <taxon>Philodinida</taxon>
        <taxon>Philodinidae</taxon>
        <taxon>Rotaria</taxon>
    </lineage>
</organism>
<comment type="caution">
    <text evidence="2">The sequence shown here is derived from an EMBL/GenBank/DDBJ whole genome shotgun (WGS) entry which is preliminary data.</text>
</comment>
<evidence type="ECO:0000313" key="2">
    <source>
        <dbReference type="EMBL" id="CAF5105607.1"/>
    </source>
</evidence>
<feature type="compositionally biased region" description="Basic and acidic residues" evidence="1">
    <location>
        <begin position="95"/>
        <end position="106"/>
    </location>
</feature>
<accession>A0A8S3F5Z5</accession>
<feature type="compositionally biased region" description="Polar residues" evidence="1">
    <location>
        <begin position="107"/>
        <end position="119"/>
    </location>
</feature>
<reference evidence="2" key="1">
    <citation type="submission" date="2021-02" db="EMBL/GenBank/DDBJ databases">
        <authorList>
            <person name="Nowell W R."/>
        </authorList>
    </citation>
    <scope>NUCLEOTIDE SEQUENCE</scope>
</reference>
<gene>
    <name evidence="2" type="ORF">SMN809_LOCUS61870</name>
</gene>
<dbReference type="Proteomes" id="UP000676336">
    <property type="component" value="Unassembled WGS sequence"/>
</dbReference>
<dbReference type="EMBL" id="CAJOBI010251725">
    <property type="protein sequence ID" value="CAF5105607.1"/>
    <property type="molecule type" value="Genomic_DNA"/>
</dbReference>
<name>A0A8S3F5Z5_9BILA</name>
<dbReference type="AlphaFoldDB" id="A0A8S3F5Z5"/>
<sequence>MLNNYSHSLPSSQQQNASNGDGPDEQTQNIESMPSNLNLTQESYDDEDDIANELNLAVVVGHEDIQSLRAFLTEQTHPENGSLNVAFIDETDVERQKNQVENEQRDQSSAMDIPNNDNETLSQTIVAPGEQQSIEMQDVCQTNDLDEILRRNENRCIRLTDSDDEEHVNFSLSMNRTTPPTIKKDELKSTTPKMPVRLSSSISNLISTSSLTSTCKERSLSQTTNELLFRILLYSMVAEKVFFNSKVN</sequence>
<evidence type="ECO:0000256" key="1">
    <source>
        <dbReference type="SAM" id="MobiDB-lite"/>
    </source>
</evidence>
<feature type="region of interest" description="Disordered" evidence="1">
    <location>
        <begin position="95"/>
        <end position="119"/>
    </location>
</feature>
<evidence type="ECO:0000313" key="3">
    <source>
        <dbReference type="Proteomes" id="UP000676336"/>
    </source>
</evidence>
<proteinExistence type="predicted"/>